<sequence length="170" mass="19834">MTSFVRREDSAEDQTRGKLGYSRYEIVKERHRDEIRLLTFWKQEATTFAFHHICNKCDSGPQTDNVRHIKQKCPVKSMERLPTLKEDYQQSYYRNSVTKASPDISGLLLRDVLKETFIEPVSLPLTTTSKEVTVLYLLLETEVIHIDMTDVDNLYDTSYFSDDPFLSSVK</sequence>
<reference evidence="1" key="2">
    <citation type="journal article" date="2021" name="Genome Biol. Evol.">
        <title>Developing a high-quality reference genome for a parasitic bivalve with doubly uniparental inheritance (Bivalvia: Unionida).</title>
        <authorList>
            <person name="Smith C.H."/>
        </authorList>
    </citation>
    <scope>NUCLEOTIDE SEQUENCE</scope>
    <source>
        <strain evidence="1">CHS0354</strain>
        <tissue evidence="1">Mantle</tissue>
    </source>
</reference>
<protein>
    <submittedName>
        <fullName evidence="1">Uncharacterized protein</fullName>
    </submittedName>
</protein>
<evidence type="ECO:0000313" key="1">
    <source>
        <dbReference type="EMBL" id="KAK3595529.1"/>
    </source>
</evidence>
<keyword evidence="2" id="KW-1185">Reference proteome</keyword>
<reference evidence="1" key="1">
    <citation type="journal article" date="2021" name="Genome Biol. Evol.">
        <title>A High-Quality Reference Genome for a Parasitic Bivalve with Doubly Uniparental Inheritance (Bivalvia: Unionida).</title>
        <authorList>
            <person name="Smith C.H."/>
        </authorList>
    </citation>
    <scope>NUCLEOTIDE SEQUENCE</scope>
    <source>
        <strain evidence="1">CHS0354</strain>
    </source>
</reference>
<dbReference type="EMBL" id="JAEAOA010001323">
    <property type="protein sequence ID" value="KAK3595529.1"/>
    <property type="molecule type" value="Genomic_DNA"/>
</dbReference>
<reference evidence="1" key="3">
    <citation type="submission" date="2023-05" db="EMBL/GenBank/DDBJ databases">
        <authorList>
            <person name="Smith C.H."/>
        </authorList>
    </citation>
    <scope>NUCLEOTIDE SEQUENCE</scope>
    <source>
        <strain evidence="1">CHS0354</strain>
        <tissue evidence="1">Mantle</tissue>
    </source>
</reference>
<organism evidence="1 2">
    <name type="scientific">Potamilus streckersoni</name>
    <dbReference type="NCBI Taxonomy" id="2493646"/>
    <lineage>
        <taxon>Eukaryota</taxon>
        <taxon>Metazoa</taxon>
        <taxon>Spiralia</taxon>
        <taxon>Lophotrochozoa</taxon>
        <taxon>Mollusca</taxon>
        <taxon>Bivalvia</taxon>
        <taxon>Autobranchia</taxon>
        <taxon>Heteroconchia</taxon>
        <taxon>Palaeoheterodonta</taxon>
        <taxon>Unionida</taxon>
        <taxon>Unionoidea</taxon>
        <taxon>Unionidae</taxon>
        <taxon>Ambleminae</taxon>
        <taxon>Lampsilini</taxon>
        <taxon>Potamilus</taxon>
    </lineage>
</organism>
<gene>
    <name evidence="1" type="ORF">CHS0354_021632</name>
</gene>
<proteinExistence type="predicted"/>
<name>A0AAE0VZG6_9BIVA</name>
<accession>A0AAE0VZG6</accession>
<dbReference type="AlphaFoldDB" id="A0AAE0VZG6"/>
<evidence type="ECO:0000313" key="2">
    <source>
        <dbReference type="Proteomes" id="UP001195483"/>
    </source>
</evidence>
<comment type="caution">
    <text evidence="1">The sequence shown here is derived from an EMBL/GenBank/DDBJ whole genome shotgun (WGS) entry which is preliminary data.</text>
</comment>
<dbReference type="Proteomes" id="UP001195483">
    <property type="component" value="Unassembled WGS sequence"/>
</dbReference>